<accession>A0A0P0XSA1</accession>
<dbReference type="AlphaFoldDB" id="A0A0P0XSA1"/>
<dbReference type="InParanoid" id="A0A0P0XSA1"/>
<keyword evidence="2" id="KW-1185">Reference proteome</keyword>
<reference evidence="2" key="1">
    <citation type="journal article" date="2005" name="Nature">
        <title>The map-based sequence of the rice genome.</title>
        <authorList>
            <consortium name="International rice genome sequencing project (IRGSP)"/>
            <person name="Matsumoto T."/>
            <person name="Wu J."/>
            <person name="Kanamori H."/>
            <person name="Katayose Y."/>
            <person name="Fujisawa M."/>
            <person name="Namiki N."/>
            <person name="Mizuno H."/>
            <person name="Yamamoto K."/>
            <person name="Antonio B.A."/>
            <person name="Baba T."/>
            <person name="Sakata K."/>
            <person name="Nagamura Y."/>
            <person name="Aoki H."/>
            <person name="Arikawa K."/>
            <person name="Arita K."/>
            <person name="Bito T."/>
            <person name="Chiden Y."/>
            <person name="Fujitsuka N."/>
            <person name="Fukunaka R."/>
            <person name="Hamada M."/>
            <person name="Harada C."/>
            <person name="Hayashi A."/>
            <person name="Hijishita S."/>
            <person name="Honda M."/>
            <person name="Hosokawa S."/>
            <person name="Ichikawa Y."/>
            <person name="Idonuma A."/>
            <person name="Iijima M."/>
            <person name="Ikeda M."/>
            <person name="Ikeno M."/>
            <person name="Ito K."/>
            <person name="Ito S."/>
            <person name="Ito T."/>
            <person name="Ito Y."/>
            <person name="Ito Y."/>
            <person name="Iwabuchi A."/>
            <person name="Kamiya K."/>
            <person name="Karasawa W."/>
            <person name="Kurita K."/>
            <person name="Katagiri S."/>
            <person name="Kikuta A."/>
            <person name="Kobayashi H."/>
            <person name="Kobayashi N."/>
            <person name="Machita K."/>
            <person name="Maehara T."/>
            <person name="Masukawa M."/>
            <person name="Mizubayashi T."/>
            <person name="Mukai Y."/>
            <person name="Nagasaki H."/>
            <person name="Nagata Y."/>
            <person name="Naito S."/>
            <person name="Nakashima M."/>
            <person name="Nakama Y."/>
            <person name="Nakamichi Y."/>
            <person name="Nakamura M."/>
            <person name="Meguro A."/>
            <person name="Negishi M."/>
            <person name="Ohta I."/>
            <person name="Ohta T."/>
            <person name="Okamoto M."/>
            <person name="Ono N."/>
            <person name="Saji S."/>
            <person name="Sakaguchi M."/>
            <person name="Sakai K."/>
            <person name="Shibata M."/>
            <person name="Shimokawa T."/>
            <person name="Song J."/>
            <person name="Takazaki Y."/>
            <person name="Terasawa K."/>
            <person name="Tsugane M."/>
            <person name="Tsuji K."/>
            <person name="Ueda S."/>
            <person name="Waki K."/>
            <person name="Yamagata H."/>
            <person name="Yamamoto M."/>
            <person name="Yamamoto S."/>
            <person name="Yamane H."/>
            <person name="Yoshiki S."/>
            <person name="Yoshihara R."/>
            <person name="Yukawa K."/>
            <person name="Zhong H."/>
            <person name="Yano M."/>
            <person name="Yuan Q."/>
            <person name="Ouyang S."/>
            <person name="Liu J."/>
            <person name="Jones K.M."/>
            <person name="Gansberger K."/>
            <person name="Moffat K."/>
            <person name="Hill J."/>
            <person name="Bera J."/>
            <person name="Fadrosh D."/>
            <person name="Jin S."/>
            <person name="Johri S."/>
            <person name="Kim M."/>
            <person name="Overton L."/>
            <person name="Reardon M."/>
            <person name="Tsitrin T."/>
            <person name="Vuong H."/>
            <person name="Weaver B."/>
            <person name="Ciecko A."/>
            <person name="Tallon L."/>
            <person name="Jackson J."/>
            <person name="Pai G."/>
            <person name="Aken S.V."/>
            <person name="Utterback T."/>
            <person name="Reidmuller S."/>
            <person name="Feldblyum T."/>
            <person name="Hsiao J."/>
            <person name="Zismann V."/>
            <person name="Iobst S."/>
            <person name="de Vazeille A.R."/>
            <person name="Buell C.R."/>
            <person name="Ying K."/>
            <person name="Li Y."/>
            <person name="Lu T."/>
            <person name="Huang Y."/>
            <person name="Zhao Q."/>
            <person name="Feng Q."/>
            <person name="Zhang L."/>
            <person name="Zhu J."/>
            <person name="Weng Q."/>
            <person name="Mu J."/>
            <person name="Lu Y."/>
            <person name="Fan D."/>
            <person name="Liu Y."/>
            <person name="Guan J."/>
            <person name="Zhang Y."/>
            <person name="Yu S."/>
            <person name="Liu X."/>
            <person name="Zhang Y."/>
            <person name="Hong G."/>
            <person name="Han B."/>
            <person name="Choisne N."/>
            <person name="Demange N."/>
            <person name="Orjeda G."/>
            <person name="Samain S."/>
            <person name="Cattolico L."/>
            <person name="Pelletier E."/>
            <person name="Couloux A."/>
            <person name="Segurens B."/>
            <person name="Wincker P."/>
            <person name="D'Hont A."/>
            <person name="Scarpelli C."/>
            <person name="Weissenbach J."/>
            <person name="Salanoubat M."/>
            <person name="Quetier F."/>
            <person name="Yu Y."/>
            <person name="Kim H.R."/>
            <person name="Rambo T."/>
            <person name="Currie J."/>
            <person name="Collura K."/>
            <person name="Luo M."/>
            <person name="Yang T."/>
            <person name="Ammiraju J.S.S."/>
            <person name="Engler F."/>
            <person name="Soderlund C."/>
            <person name="Wing R.A."/>
            <person name="Palmer L.E."/>
            <person name="de la Bastide M."/>
            <person name="Spiegel L."/>
            <person name="Nascimento L."/>
            <person name="Zutavern T."/>
            <person name="O'Shaughnessy A."/>
            <person name="Dike S."/>
            <person name="Dedhia N."/>
            <person name="Preston R."/>
            <person name="Balija V."/>
            <person name="McCombie W.R."/>
            <person name="Chow T."/>
            <person name="Chen H."/>
            <person name="Chung M."/>
            <person name="Chen C."/>
            <person name="Shaw J."/>
            <person name="Wu H."/>
            <person name="Hsiao K."/>
            <person name="Chao Y."/>
            <person name="Chu M."/>
            <person name="Cheng C."/>
            <person name="Hour A."/>
            <person name="Lee P."/>
            <person name="Lin S."/>
            <person name="Lin Y."/>
            <person name="Liou J."/>
            <person name="Liu S."/>
            <person name="Hsing Y."/>
            <person name="Raghuvanshi S."/>
            <person name="Mohanty A."/>
            <person name="Bharti A.K."/>
            <person name="Gaur A."/>
            <person name="Gupta V."/>
            <person name="Kumar D."/>
            <person name="Ravi V."/>
            <person name="Vij S."/>
            <person name="Kapur A."/>
            <person name="Khurana P."/>
            <person name="Khurana P."/>
            <person name="Khurana J.P."/>
            <person name="Tyagi A.K."/>
            <person name="Gaikwad K."/>
            <person name="Singh A."/>
            <person name="Dalal V."/>
            <person name="Srivastava S."/>
            <person name="Dixit A."/>
            <person name="Pal A.K."/>
            <person name="Ghazi I.A."/>
            <person name="Yadav M."/>
            <person name="Pandit A."/>
            <person name="Bhargava A."/>
            <person name="Sureshbabu K."/>
            <person name="Batra K."/>
            <person name="Sharma T.R."/>
            <person name="Mohapatra T."/>
            <person name="Singh N.K."/>
            <person name="Messing J."/>
            <person name="Nelson A.B."/>
            <person name="Fuks G."/>
            <person name="Kavchok S."/>
            <person name="Keizer G."/>
            <person name="Linton E."/>
            <person name="Llaca V."/>
            <person name="Song R."/>
            <person name="Tanyolac B."/>
            <person name="Young S."/>
            <person name="Ho-Il K."/>
            <person name="Hahn J.H."/>
            <person name="Sangsakoo G."/>
            <person name="Vanavichit A."/>
            <person name="de Mattos Luiz.A.T."/>
            <person name="Zimmer P.D."/>
            <person name="Malone G."/>
            <person name="Dellagostin O."/>
            <person name="de Oliveira A.C."/>
            <person name="Bevan M."/>
            <person name="Bancroft I."/>
            <person name="Minx P."/>
            <person name="Cordum H."/>
            <person name="Wilson R."/>
            <person name="Cheng Z."/>
            <person name="Jin W."/>
            <person name="Jiang J."/>
            <person name="Leong S.A."/>
            <person name="Iwama H."/>
            <person name="Gojobori T."/>
            <person name="Itoh T."/>
            <person name="Niimura Y."/>
            <person name="Fujii Y."/>
            <person name="Habara T."/>
            <person name="Sakai H."/>
            <person name="Sato Y."/>
            <person name="Wilson G."/>
            <person name="Kumar K."/>
            <person name="McCouch S."/>
            <person name="Juretic N."/>
            <person name="Hoen D."/>
            <person name="Wright S."/>
            <person name="Bruskiewich R."/>
            <person name="Bureau T."/>
            <person name="Miyao A."/>
            <person name="Hirochika H."/>
            <person name="Nishikawa T."/>
            <person name="Kadowaki K."/>
            <person name="Sugiura M."/>
            <person name="Burr B."/>
            <person name="Sasaki T."/>
        </authorList>
    </citation>
    <scope>NUCLEOTIDE SEQUENCE [LARGE SCALE GENOMIC DNA]</scope>
    <source>
        <strain evidence="2">cv. Nipponbare</strain>
    </source>
</reference>
<sequence length="83" mass="9634">MFHPLEFPQFHGYQLPGTTHHAADTILLPGTRYHRYHTPWSWHHTGTRYQVSCTSLCCAVLLRLLRSDISDKVSRARFRGEIG</sequence>
<evidence type="ECO:0000313" key="1">
    <source>
        <dbReference type="EMBL" id="BAT10150.1"/>
    </source>
</evidence>
<evidence type="ECO:0000313" key="2">
    <source>
        <dbReference type="Proteomes" id="UP000059680"/>
    </source>
</evidence>
<dbReference type="Proteomes" id="UP000059680">
    <property type="component" value="Chromosome 10"/>
</dbReference>
<reference evidence="1 2" key="3">
    <citation type="journal article" date="2013" name="Rice">
        <title>Improvement of the Oryza sativa Nipponbare reference genome using next generation sequence and optical map data.</title>
        <authorList>
            <person name="Kawahara Y."/>
            <person name="de la Bastide M."/>
            <person name="Hamilton J.P."/>
            <person name="Kanamori H."/>
            <person name="McCombie W.R."/>
            <person name="Ouyang S."/>
            <person name="Schwartz D.C."/>
            <person name="Tanaka T."/>
            <person name="Wu J."/>
            <person name="Zhou S."/>
            <person name="Childs K.L."/>
            <person name="Davidson R.M."/>
            <person name="Lin H."/>
            <person name="Quesada-Ocampo L."/>
            <person name="Vaillancourt B."/>
            <person name="Sakai H."/>
            <person name="Lee S.S."/>
            <person name="Kim J."/>
            <person name="Numa H."/>
            <person name="Itoh T."/>
            <person name="Buell C.R."/>
            <person name="Matsumoto T."/>
        </authorList>
    </citation>
    <scope>NUCLEOTIDE SEQUENCE [LARGE SCALE GENOMIC DNA]</scope>
    <source>
        <strain evidence="2">cv. Nipponbare</strain>
    </source>
</reference>
<proteinExistence type="predicted"/>
<protein>
    <submittedName>
        <fullName evidence="1">Os10g0184366 protein</fullName>
    </submittedName>
</protein>
<dbReference type="EMBL" id="AP014966">
    <property type="protein sequence ID" value="BAT10150.1"/>
    <property type="molecule type" value="Genomic_DNA"/>
</dbReference>
<name>A0A0P0XSA1_ORYSJ</name>
<gene>
    <name evidence="1" type="ordered locus">Os10g0184366</name>
    <name evidence="1" type="ORF">OSNPB_100184366</name>
</gene>
<reference evidence="1 2" key="2">
    <citation type="journal article" date="2013" name="Plant Cell Physiol.">
        <title>Rice Annotation Project Database (RAP-DB): an integrative and interactive database for rice genomics.</title>
        <authorList>
            <person name="Sakai H."/>
            <person name="Lee S.S."/>
            <person name="Tanaka T."/>
            <person name="Numa H."/>
            <person name="Kim J."/>
            <person name="Kawahara Y."/>
            <person name="Wakimoto H."/>
            <person name="Yang C.C."/>
            <person name="Iwamoto M."/>
            <person name="Abe T."/>
            <person name="Yamada Y."/>
            <person name="Muto A."/>
            <person name="Inokuchi H."/>
            <person name="Ikemura T."/>
            <person name="Matsumoto T."/>
            <person name="Sasaki T."/>
            <person name="Itoh T."/>
        </authorList>
    </citation>
    <scope>NUCLEOTIDE SEQUENCE [LARGE SCALE GENOMIC DNA]</scope>
    <source>
        <strain evidence="2">cv. Nipponbare</strain>
    </source>
</reference>
<dbReference type="PaxDb" id="39947-A0A0P0XSA1"/>
<organism evidence="1 2">
    <name type="scientific">Oryza sativa subsp. japonica</name>
    <name type="common">Rice</name>
    <dbReference type="NCBI Taxonomy" id="39947"/>
    <lineage>
        <taxon>Eukaryota</taxon>
        <taxon>Viridiplantae</taxon>
        <taxon>Streptophyta</taxon>
        <taxon>Embryophyta</taxon>
        <taxon>Tracheophyta</taxon>
        <taxon>Spermatophyta</taxon>
        <taxon>Magnoliopsida</taxon>
        <taxon>Liliopsida</taxon>
        <taxon>Poales</taxon>
        <taxon>Poaceae</taxon>
        <taxon>BOP clade</taxon>
        <taxon>Oryzoideae</taxon>
        <taxon>Oryzeae</taxon>
        <taxon>Oryzinae</taxon>
        <taxon>Oryza</taxon>
        <taxon>Oryza sativa</taxon>
    </lineage>
</organism>